<evidence type="ECO:0000256" key="3">
    <source>
        <dbReference type="PIRSR" id="PIRSR016184-1"/>
    </source>
</evidence>
<evidence type="ECO:0000256" key="1">
    <source>
        <dbReference type="ARBA" id="ARBA00008270"/>
    </source>
</evidence>
<evidence type="ECO:0000313" key="5">
    <source>
        <dbReference type="Proteomes" id="UP000220102"/>
    </source>
</evidence>
<dbReference type="PANTHER" id="PTHR13774:SF17">
    <property type="entry name" value="PHENAZINE BIOSYNTHESIS-LIKE DOMAIN-CONTAINING PROTEIN"/>
    <property type="match status" value="1"/>
</dbReference>
<keyword evidence="5" id="KW-1185">Reference proteome</keyword>
<dbReference type="PANTHER" id="PTHR13774">
    <property type="entry name" value="PHENAZINE BIOSYNTHESIS PROTEIN"/>
    <property type="match status" value="1"/>
</dbReference>
<dbReference type="Gene3D" id="3.10.310.10">
    <property type="entry name" value="Diaminopimelate Epimerase, Chain A, domain 1"/>
    <property type="match status" value="2"/>
</dbReference>
<evidence type="ECO:0000313" key="4">
    <source>
        <dbReference type="EMBL" id="PEN14455.1"/>
    </source>
</evidence>
<dbReference type="GO" id="GO:0016853">
    <property type="term" value="F:isomerase activity"/>
    <property type="evidence" value="ECO:0007669"/>
    <property type="project" value="UniProtKB-KW"/>
</dbReference>
<reference evidence="4 5" key="1">
    <citation type="submission" date="2017-10" db="EMBL/GenBank/DDBJ databases">
        <title>Draft genome of Longibacter Salinarum.</title>
        <authorList>
            <person name="Goh K.M."/>
            <person name="Shamsir M.S."/>
            <person name="Lim S.W."/>
        </authorList>
    </citation>
    <scope>NUCLEOTIDE SEQUENCE [LARGE SCALE GENOMIC DNA]</scope>
    <source>
        <strain evidence="4 5">KCTC 52045</strain>
    </source>
</reference>
<dbReference type="SUPFAM" id="SSF54506">
    <property type="entry name" value="Diaminopimelate epimerase-like"/>
    <property type="match status" value="1"/>
</dbReference>
<protein>
    <recommendedName>
        <fullName evidence="6">Oxidoreductase</fullName>
    </recommendedName>
</protein>
<dbReference type="Proteomes" id="UP000220102">
    <property type="component" value="Unassembled WGS sequence"/>
</dbReference>
<feature type="active site" evidence="3">
    <location>
        <position position="44"/>
    </location>
</feature>
<evidence type="ECO:0000256" key="2">
    <source>
        <dbReference type="ARBA" id="ARBA00023235"/>
    </source>
</evidence>
<keyword evidence="2" id="KW-0413">Isomerase</keyword>
<gene>
    <name evidence="4" type="ORF">CRI94_05360</name>
</gene>
<dbReference type="NCBIfam" id="TIGR00654">
    <property type="entry name" value="PhzF_family"/>
    <property type="match status" value="1"/>
</dbReference>
<dbReference type="PIRSF" id="PIRSF016184">
    <property type="entry name" value="PhzC_PhzF"/>
    <property type="match status" value="1"/>
</dbReference>
<dbReference type="RefSeq" id="WP_098074634.1">
    <property type="nucleotide sequence ID" value="NZ_PDEQ01000002.1"/>
</dbReference>
<comment type="similarity">
    <text evidence="1">Belongs to the PhzF family.</text>
</comment>
<sequence length="283" mass="29698">MSLFQVDAFTTTPFTGNPAAVYVAPEFPSVDWMQKLAAEMNLSETAFVVPVAPTAEPAAYALRWFTPTAEVDLCGHATLATAHVIWSESDDVNHGDGSGPGAITFDTASGTLTATQTDDGSIMLDFPADPPRPASTPDGLLDALGVTSPIFVGRSERDVVVHVTAPAIVDRCQPDMKALEAIDARGIIITAAAPDAMDDADFVSRFFGPAVGVPEDPVTGSAHCALAPYWAEQLGKERLVGRQVSARGGRVGVDVSVDERVTLTGEATTVFRGTLSDPARLEV</sequence>
<proteinExistence type="inferred from homology"/>
<name>A0A2A8D0K7_9BACT</name>
<accession>A0A2A8D0K7</accession>
<dbReference type="GO" id="GO:0005737">
    <property type="term" value="C:cytoplasm"/>
    <property type="evidence" value="ECO:0007669"/>
    <property type="project" value="TreeGrafter"/>
</dbReference>
<evidence type="ECO:0008006" key="6">
    <source>
        <dbReference type="Google" id="ProtNLM"/>
    </source>
</evidence>
<dbReference type="Pfam" id="PF02567">
    <property type="entry name" value="PhzC-PhzF"/>
    <property type="match status" value="1"/>
</dbReference>
<organism evidence="4 5">
    <name type="scientific">Longibacter salinarum</name>
    <dbReference type="NCBI Taxonomy" id="1850348"/>
    <lineage>
        <taxon>Bacteria</taxon>
        <taxon>Pseudomonadati</taxon>
        <taxon>Rhodothermota</taxon>
        <taxon>Rhodothermia</taxon>
        <taxon>Rhodothermales</taxon>
        <taxon>Salisaetaceae</taxon>
        <taxon>Longibacter</taxon>
    </lineage>
</organism>
<dbReference type="InterPro" id="IPR003719">
    <property type="entry name" value="Phenazine_PhzF-like"/>
</dbReference>
<dbReference type="AlphaFoldDB" id="A0A2A8D0K7"/>
<comment type="caution">
    <text evidence="4">The sequence shown here is derived from an EMBL/GenBank/DDBJ whole genome shotgun (WGS) entry which is preliminary data.</text>
</comment>
<dbReference type="EMBL" id="PDEQ01000002">
    <property type="protein sequence ID" value="PEN14455.1"/>
    <property type="molecule type" value="Genomic_DNA"/>
</dbReference>
<dbReference type="OrthoDB" id="9788221at2"/>